<evidence type="ECO:0000313" key="2">
    <source>
        <dbReference type="Proteomes" id="UP000322245"/>
    </source>
</evidence>
<organism evidence="1 2">
    <name type="scientific">Cryptococcus floricola</name>
    <dbReference type="NCBI Taxonomy" id="2591691"/>
    <lineage>
        <taxon>Eukaryota</taxon>
        <taxon>Fungi</taxon>
        <taxon>Dikarya</taxon>
        <taxon>Basidiomycota</taxon>
        <taxon>Agaricomycotina</taxon>
        <taxon>Tremellomycetes</taxon>
        <taxon>Tremellales</taxon>
        <taxon>Cryptococcaceae</taxon>
        <taxon>Cryptococcus</taxon>
    </lineage>
</organism>
<gene>
    <name evidence="1" type="ORF">B9479_002447</name>
</gene>
<keyword evidence="2" id="KW-1185">Reference proteome</keyword>
<dbReference type="EMBL" id="NIDF01000019">
    <property type="protein sequence ID" value="TYJ56837.1"/>
    <property type="molecule type" value="Genomic_DNA"/>
</dbReference>
<proteinExistence type="predicted"/>
<dbReference type="AlphaFoldDB" id="A0A5D3AZC5"/>
<comment type="caution">
    <text evidence="1">The sequence shown here is derived from an EMBL/GenBank/DDBJ whole genome shotgun (WGS) entry which is preliminary data.</text>
</comment>
<accession>A0A5D3AZC5</accession>
<name>A0A5D3AZC5_9TREE</name>
<evidence type="ECO:0000313" key="1">
    <source>
        <dbReference type="EMBL" id="TYJ56837.1"/>
    </source>
</evidence>
<protein>
    <submittedName>
        <fullName evidence="1">Uncharacterized protein</fullName>
    </submittedName>
</protein>
<reference evidence="1 2" key="1">
    <citation type="submission" date="2017-05" db="EMBL/GenBank/DDBJ databases">
        <title>The Genome Sequence of Tsuchiyaea wingfieldii DSM 27421.</title>
        <authorList>
            <person name="Cuomo C."/>
            <person name="Passer A."/>
            <person name="Billmyre B."/>
            <person name="Heitman J."/>
        </authorList>
    </citation>
    <scope>NUCLEOTIDE SEQUENCE [LARGE SCALE GENOMIC DNA]</scope>
    <source>
        <strain evidence="1 2">DSM 27421</strain>
    </source>
</reference>
<sequence>MSQFTEQIWTVIPDDEEENTNPSFACHPQSTRRVRPIALTKHDLRSLGISFLEDNTNTMLLSASRYDPATNSLSRTVLTAVRGDKTIPIKEFQVSVDAMSQVDELLSRRLEEPGGEGAGWLVSCFQRENTEALLEKEEALFPELRDGEGGVSVVGERRVQLVRVENPDAVKQLWEQALEFEKRVSCYDEESEDSEDSD</sequence>
<dbReference type="Proteomes" id="UP000322245">
    <property type="component" value="Unassembled WGS sequence"/>
</dbReference>